<comment type="caution">
    <text evidence="9">The sequence shown here is derived from an EMBL/GenBank/DDBJ whole genome shotgun (WGS) entry which is preliminary data.</text>
</comment>
<dbReference type="InterPro" id="IPR032861">
    <property type="entry name" value="TAXi_N"/>
</dbReference>
<evidence type="ECO:0000256" key="6">
    <source>
        <dbReference type="PIRSR" id="PIRSR601461-1"/>
    </source>
</evidence>
<proteinExistence type="inferred from homology"/>
<dbReference type="InterPro" id="IPR051708">
    <property type="entry name" value="Plant_Aspart_Prot_A1"/>
</dbReference>
<dbReference type="PROSITE" id="PS51767">
    <property type="entry name" value="PEPTIDASE_A1"/>
    <property type="match status" value="1"/>
</dbReference>
<dbReference type="PANTHER" id="PTHR47967">
    <property type="entry name" value="OS07G0603500 PROTEIN-RELATED"/>
    <property type="match status" value="1"/>
</dbReference>
<dbReference type="PRINTS" id="PR00792">
    <property type="entry name" value="PEPSIN"/>
</dbReference>
<feature type="active site" evidence="6">
    <location>
        <position position="108"/>
    </location>
</feature>
<dbReference type="GO" id="GO:0006508">
    <property type="term" value="P:proteolysis"/>
    <property type="evidence" value="ECO:0007669"/>
    <property type="project" value="UniProtKB-KW"/>
</dbReference>
<organism evidence="9 10">
    <name type="scientific">Vitis rotundifolia</name>
    <name type="common">Muscadine grape</name>
    <dbReference type="NCBI Taxonomy" id="103349"/>
    <lineage>
        <taxon>Eukaryota</taxon>
        <taxon>Viridiplantae</taxon>
        <taxon>Streptophyta</taxon>
        <taxon>Embryophyta</taxon>
        <taxon>Tracheophyta</taxon>
        <taxon>Spermatophyta</taxon>
        <taxon>Magnoliopsida</taxon>
        <taxon>eudicotyledons</taxon>
        <taxon>Gunneridae</taxon>
        <taxon>Pentapetalae</taxon>
        <taxon>rosids</taxon>
        <taxon>Vitales</taxon>
        <taxon>Vitaceae</taxon>
        <taxon>Viteae</taxon>
        <taxon>Vitis</taxon>
    </lineage>
</organism>
<gene>
    <name evidence="9" type="ORF">PVL29_008269</name>
</gene>
<dbReference type="InterPro" id="IPR021109">
    <property type="entry name" value="Peptidase_aspartic_dom_sf"/>
</dbReference>
<dbReference type="InterPro" id="IPR033121">
    <property type="entry name" value="PEPTIDASE_A1"/>
</dbReference>
<dbReference type="Proteomes" id="UP001168098">
    <property type="component" value="Unassembled WGS sequence"/>
</dbReference>
<keyword evidence="2" id="KW-0645">Protease</keyword>
<dbReference type="EMBL" id="JARBHA010000006">
    <property type="protein sequence ID" value="KAJ9699592.1"/>
    <property type="molecule type" value="Genomic_DNA"/>
</dbReference>
<dbReference type="Pfam" id="PF14541">
    <property type="entry name" value="TAXi_C"/>
    <property type="match status" value="1"/>
</dbReference>
<keyword evidence="7" id="KW-0732">Signal</keyword>
<dbReference type="FunFam" id="2.40.70.10:FF:000120">
    <property type="entry name" value="Aspartic proteinase nepenthesin-2"/>
    <property type="match status" value="1"/>
</dbReference>
<evidence type="ECO:0000313" key="10">
    <source>
        <dbReference type="Proteomes" id="UP001168098"/>
    </source>
</evidence>
<feature type="domain" description="Peptidase A1" evidence="8">
    <location>
        <begin position="90"/>
        <end position="464"/>
    </location>
</feature>
<dbReference type="CDD" id="cd05476">
    <property type="entry name" value="pepsin_A_like_plant"/>
    <property type="match status" value="1"/>
</dbReference>
<dbReference type="InterPro" id="IPR034161">
    <property type="entry name" value="Pepsin-like_plant"/>
</dbReference>
<dbReference type="Pfam" id="PF14543">
    <property type="entry name" value="TAXi_N"/>
    <property type="match status" value="1"/>
</dbReference>
<dbReference type="PANTHER" id="PTHR47967:SF36">
    <property type="entry name" value="PEPTIDASE A1 DOMAIN-CONTAINING PROTEIN"/>
    <property type="match status" value="1"/>
</dbReference>
<dbReference type="GO" id="GO:0004190">
    <property type="term" value="F:aspartic-type endopeptidase activity"/>
    <property type="evidence" value="ECO:0007669"/>
    <property type="project" value="UniProtKB-KW"/>
</dbReference>
<evidence type="ECO:0000259" key="8">
    <source>
        <dbReference type="PROSITE" id="PS51767"/>
    </source>
</evidence>
<evidence type="ECO:0000256" key="5">
    <source>
        <dbReference type="ARBA" id="ARBA00023180"/>
    </source>
</evidence>
<evidence type="ECO:0000256" key="2">
    <source>
        <dbReference type="ARBA" id="ARBA00022670"/>
    </source>
</evidence>
<dbReference type="GO" id="GO:0005576">
    <property type="term" value="C:extracellular region"/>
    <property type="evidence" value="ECO:0007669"/>
    <property type="project" value="TreeGrafter"/>
</dbReference>
<comment type="similarity">
    <text evidence="1">Belongs to the peptidase A1 family.</text>
</comment>
<keyword evidence="10" id="KW-1185">Reference proteome</keyword>
<keyword evidence="4" id="KW-0378">Hydrolase</keyword>
<feature type="active site" evidence="6">
    <location>
        <position position="338"/>
    </location>
</feature>
<sequence>MPPPLSSPAPSPSLPCFLSLLSLFFSLVSSSPNSPITLSLSASKPSPPPDPYRNLRHLVSASLIRARHLKNPKNTPTSTTPLFTHSYGAYSIPLSFGTPPQTLPLIMDTGSDLVWFPCTHRYVCRNCSFSTSNPSSNIPSFIPKSSSSSKVLSCVNPKCGWIHGSKVQSRCRDCEPTSPNCTQICPPYIIFYGSGITGGIMLSETLDLPGKGIPDFIVGCSVLSTRQPAGISGFGRGPPSLPSQLGLKKFSYCLLSRRYDDTTESSSLVLDGESDSGEKTAGLNYTPFVQNPKVAGKYAFSVYYYLGLRYITVGGKHVKIPYKYLIPGADGDGGTIIDSGTTFTYMKGEIFELVATEFEKQVQSKRATEVEGITGLRPCFNISGLKTPSFPELTLKFKGGAEMELPLTNYVAFLGGDDVVCLTIVTDGVAGKEFAGGPAIILGNFQQQNFYVEYDLRNERLGFRRQSCK</sequence>
<dbReference type="InterPro" id="IPR032799">
    <property type="entry name" value="TAXi_C"/>
</dbReference>
<reference evidence="9 10" key="1">
    <citation type="journal article" date="2023" name="BMC Biotechnol.">
        <title>Vitis rotundifolia cv Carlos genome sequencing.</title>
        <authorList>
            <person name="Huff M."/>
            <person name="Hulse-Kemp A."/>
            <person name="Scheffler B."/>
            <person name="Youngblood R."/>
            <person name="Simpson S."/>
            <person name="Babiker E."/>
            <person name="Staton M."/>
        </authorList>
    </citation>
    <scope>NUCLEOTIDE SEQUENCE [LARGE SCALE GENOMIC DNA]</scope>
    <source>
        <tissue evidence="9">Leaf</tissue>
    </source>
</reference>
<dbReference type="AlphaFoldDB" id="A0AA39DZH6"/>
<evidence type="ECO:0000256" key="7">
    <source>
        <dbReference type="SAM" id="SignalP"/>
    </source>
</evidence>
<name>A0AA39DZH6_VITRO</name>
<evidence type="ECO:0000256" key="3">
    <source>
        <dbReference type="ARBA" id="ARBA00022750"/>
    </source>
</evidence>
<evidence type="ECO:0000313" key="9">
    <source>
        <dbReference type="EMBL" id="KAJ9699592.1"/>
    </source>
</evidence>
<dbReference type="Gene3D" id="2.40.70.10">
    <property type="entry name" value="Acid Proteases"/>
    <property type="match status" value="2"/>
</dbReference>
<keyword evidence="3" id="KW-0064">Aspartyl protease</keyword>
<dbReference type="InterPro" id="IPR001461">
    <property type="entry name" value="Aspartic_peptidase_A1"/>
</dbReference>
<accession>A0AA39DZH6</accession>
<dbReference type="SUPFAM" id="SSF50630">
    <property type="entry name" value="Acid proteases"/>
    <property type="match status" value="1"/>
</dbReference>
<feature type="chain" id="PRO_5041405770" description="Peptidase A1 domain-containing protein" evidence="7">
    <location>
        <begin position="31"/>
        <end position="469"/>
    </location>
</feature>
<protein>
    <recommendedName>
        <fullName evidence="8">Peptidase A1 domain-containing protein</fullName>
    </recommendedName>
</protein>
<feature type="signal peptide" evidence="7">
    <location>
        <begin position="1"/>
        <end position="30"/>
    </location>
</feature>
<keyword evidence="5" id="KW-0325">Glycoprotein</keyword>
<dbReference type="FunFam" id="2.40.70.10:FF:000034">
    <property type="entry name" value="Aspartyl protease family protein"/>
    <property type="match status" value="1"/>
</dbReference>
<evidence type="ECO:0000256" key="4">
    <source>
        <dbReference type="ARBA" id="ARBA00022801"/>
    </source>
</evidence>
<evidence type="ECO:0000256" key="1">
    <source>
        <dbReference type="ARBA" id="ARBA00007447"/>
    </source>
</evidence>